<dbReference type="InterPro" id="IPR021807">
    <property type="entry name" value="LivHM_N"/>
</dbReference>
<comment type="subcellular location">
    <subcellularLocation>
        <location evidence="1">Cell membrane</location>
        <topology evidence="1">Multi-pass membrane protein</topology>
    </subcellularLocation>
</comment>
<evidence type="ECO:0000259" key="7">
    <source>
        <dbReference type="Pfam" id="PF11862"/>
    </source>
</evidence>
<protein>
    <submittedName>
        <fullName evidence="8">ABC-type branched-chain amino acid transport system, permease component</fullName>
    </submittedName>
</protein>
<dbReference type="CDD" id="cd06581">
    <property type="entry name" value="TM_PBP1_LivM_like"/>
    <property type="match status" value="1"/>
</dbReference>
<feature type="transmembrane region" description="Helical" evidence="6">
    <location>
        <begin position="202"/>
        <end position="220"/>
    </location>
</feature>
<feature type="transmembrane region" description="Helical" evidence="6">
    <location>
        <begin position="266"/>
        <end position="284"/>
    </location>
</feature>
<dbReference type="AlphaFoldDB" id="A0A0K6IS52"/>
<dbReference type="Pfam" id="PF02653">
    <property type="entry name" value="BPD_transp_2"/>
    <property type="match status" value="1"/>
</dbReference>
<evidence type="ECO:0000256" key="4">
    <source>
        <dbReference type="ARBA" id="ARBA00022989"/>
    </source>
</evidence>
<feature type="transmembrane region" description="Helical" evidence="6">
    <location>
        <begin position="392"/>
        <end position="412"/>
    </location>
</feature>
<feature type="transmembrane region" description="Helical" evidence="6">
    <location>
        <begin position="93"/>
        <end position="114"/>
    </location>
</feature>
<dbReference type="GO" id="GO:0005886">
    <property type="term" value="C:plasma membrane"/>
    <property type="evidence" value="ECO:0007669"/>
    <property type="project" value="UniProtKB-SubCell"/>
</dbReference>
<feature type="transmembrane region" description="Helical" evidence="6">
    <location>
        <begin position="151"/>
        <end position="170"/>
    </location>
</feature>
<reference evidence="9" key="1">
    <citation type="submission" date="2015-08" db="EMBL/GenBank/DDBJ databases">
        <authorList>
            <person name="Babu N.S."/>
            <person name="Beckwith C.J."/>
            <person name="Beseler K.G."/>
            <person name="Brison A."/>
            <person name="Carone J.V."/>
            <person name="Caskin T.P."/>
            <person name="Diamond M."/>
            <person name="Durham M.E."/>
            <person name="Foxe J.M."/>
            <person name="Go M."/>
            <person name="Henderson B.A."/>
            <person name="Jones I.B."/>
            <person name="McGettigan J.A."/>
            <person name="Micheletti S.J."/>
            <person name="Nasrallah M.E."/>
            <person name="Ortiz D."/>
            <person name="Piller C.R."/>
            <person name="Privatt S.R."/>
            <person name="Schneider S.L."/>
            <person name="Sharp S."/>
            <person name="Smith T.C."/>
            <person name="Stanton J.D."/>
            <person name="Ullery H.E."/>
            <person name="Wilson R.J."/>
            <person name="Serrano M.G."/>
            <person name="Buck G."/>
            <person name="Lee V."/>
            <person name="Wang Y."/>
            <person name="Carvalho R."/>
            <person name="Voegtly L."/>
            <person name="Shi R."/>
            <person name="Duckworth R."/>
            <person name="Johnson A."/>
            <person name="Loviza R."/>
            <person name="Walstead R."/>
            <person name="Shah Z."/>
            <person name="Kiflezghi M."/>
            <person name="Wade K."/>
            <person name="Ball S.L."/>
            <person name="Bradley K.W."/>
            <person name="Asai D.J."/>
            <person name="Bowman C.A."/>
            <person name="Russell D.A."/>
            <person name="Pope W.H."/>
            <person name="Jacobs-Sera D."/>
            <person name="Hendrix R.W."/>
            <person name="Hatfull G.F."/>
        </authorList>
    </citation>
    <scope>NUCLEOTIDE SEQUENCE [LARGE SCALE GENOMIC DNA]</scope>
    <source>
        <strain evidence="9">JCM 19170</strain>
    </source>
</reference>
<dbReference type="Pfam" id="PF11862">
    <property type="entry name" value="DUF3382"/>
    <property type="match status" value="1"/>
</dbReference>
<keyword evidence="4 6" id="KW-1133">Transmembrane helix</keyword>
<feature type="domain" description="High-affinity branched-chain amino acid transport system permease LivHM N-terminal" evidence="7">
    <location>
        <begin position="15"/>
        <end position="108"/>
    </location>
</feature>
<keyword evidence="5 6" id="KW-0472">Membrane</keyword>
<accession>A0A0K6IS52</accession>
<dbReference type="Proteomes" id="UP000182108">
    <property type="component" value="Unassembled WGS sequence"/>
</dbReference>
<keyword evidence="3 6" id="KW-0812">Transmembrane</keyword>
<keyword evidence="2" id="KW-1003">Cell membrane</keyword>
<feature type="transmembrane region" description="Helical" evidence="6">
    <location>
        <begin position="176"/>
        <end position="195"/>
    </location>
</feature>
<evidence type="ECO:0000313" key="8">
    <source>
        <dbReference type="EMBL" id="CUB05928.1"/>
    </source>
</evidence>
<proteinExistence type="predicted"/>
<keyword evidence="9" id="KW-1185">Reference proteome</keyword>
<dbReference type="NCBIfam" id="NF008450">
    <property type="entry name" value="PRK11301.1"/>
    <property type="match status" value="1"/>
</dbReference>
<dbReference type="PANTHER" id="PTHR30482">
    <property type="entry name" value="HIGH-AFFINITY BRANCHED-CHAIN AMINO ACID TRANSPORT SYSTEM PERMEASE"/>
    <property type="match status" value="1"/>
</dbReference>
<dbReference type="RefSeq" id="WP_055422917.1">
    <property type="nucleotide sequence ID" value="NZ_CYHH01000002.1"/>
</dbReference>
<gene>
    <name evidence="8" type="ORF">Ga0061068_102206</name>
</gene>
<feature type="transmembrane region" description="Helical" evidence="6">
    <location>
        <begin position="357"/>
        <end position="380"/>
    </location>
</feature>
<evidence type="ECO:0000313" key="9">
    <source>
        <dbReference type="Proteomes" id="UP000182108"/>
    </source>
</evidence>
<dbReference type="OrthoDB" id="5290643at2"/>
<dbReference type="GO" id="GO:0015658">
    <property type="term" value="F:branched-chain amino acid transmembrane transporter activity"/>
    <property type="evidence" value="ECO:0007669"/>
    <property type="project" value="InterPro"/>
</dbReference>
<feature type="transmembrane region" description="Helical" evidence="6">
    <location>
        <begin position="318"/>
        <end position="337"/>
    </location>
</feature>
<evidence type="ECO:0000256" key="3">
    <source>
        <dbReference type="ARBA" id="ARBA00022692"/>
    </source>
</evidence>
<feature type="transmembrane region" description="Helical" evidence="6">
    <location>
        <begin position="19"/>
        <end position="39"/>
    </location>
</feature>
<feature type="transmembrane region" description="Helical" evidence="6">
    <location>
        <begin position="126"/>
        <end position="146"/>
    </location>
</feature>
<feature type="transmembrane region" description="Helical" evidence="6">
    <location>
        <begin position="51"/>
        <end position="72"/>
    </location>
</feature>
<evidence type="ECO:0000256" key="6">
    <source>
        <dbReference type="SAM" id="Phobius"/>
    </source>
</evidence>
<sequence length="428" mass="45630">MTAAVISASSPLALRLRDALAVTVLGGLLALPFIGLVTVEEGGALTVRTRWGAWGATLAALFFGRLLLRAALDAWRSRRPARKRAVFSSGDAVLRRAAGTSLLAAALLLPVFFADNRYVIDTATTLGIYVMLGWGLNVVVGLAGLLDLGYVAFYAVGAYTYALLSTQFGWSFWEALPAAGALAALFGILLGYPVLRLRGDYLAIVTLGFGEIIRIVLLNWTSFSGGPNGIGGIPRPSFFGLAFARSAEGRTFHEFFGLEFSPMHRFIFLYYLIVVLALLTHALISRLRVLPTGRAWEALREDEIACKALGLNTTTVKLSAFATGAMLAGFAGVFFAARQGFISPESFTFAESATILAIVVLGGMGSQLGVVLAAAVLVVLPEVGRQFADYRMLVFGAAMVTIMAVKPTGLLARREPTVRLNPERSAAP</sequence>
<evidence type="ECO:0000256" key="2">
    <source>
        <dbReference type="ARBA" id="ARBA00022475"/>
    </source>
</evidence>
<dbReference type="InterPro" id="IPR001851">
    <property type="entry name" value="ABC_transp_permease"/>
</dbReference>
<dbReference type="PANTHER" id="PTHR30482:SF20">
    <property type="entry name" value="HIGH-AFFINITY BRANCHED-CHAIN AMINO ACID TRANSPORT SYSTEM PERMEASE PROTEIN LIVM"/>
    <property type="match status" value="1"/>
</dbReference>
<organism evidence="8 9">
    <name type="scientific">Tepidiphilus thermophilus</name>
    <dbReference type="NCBI Taxonomy" id="876478"/>
    <lineage>
        <taxon>Bacteria</taxon>
        <taxon>Pseudomonadati</taxon>
        <taxon>Pseudomonadota</taxon>
        <taxon>Hydrogenophilia</taxon>
        <taxon>Hydrogenophilales</taxon>
        <taxon>Hydrogenophilaceae</taxon>
        <taxon>Tepidiphilus</taxon>
    </lineage>
</organism>
<evidence type="ECO:0000256" key="1">
    <source>
        <dbReference type="ARBA" id="ARBA00004651"/>
    </source>
</evidence>
<evidence type="ECO:0000256" key="5">
    <source>
        <dbReference type="ARBA" id="ARBA00023136"/>
    </source>
</evidence>
<dbReference type="InterPro" id="IPR043428">
    <property type="entry name" value="LivM-like"/>
</dbReference>
<name>A0A0K6IS52_9PROT</name>
<dbReference type="EMBL" id="CYHH01000002">
    <property type="protein sequence ID" value="CUB05928.1"/>
    <property type="molecule type" value="Genomic_DNA"/>
</dbReference>